<keyword evidence="4" id="KW-1185">Reference proteome</keyword>
<reference evidence="3 4" key="1">
    <citation type="journal article" date="2007" name="Appl. Environ. Microbiol.">
        <title>Genome sequence of the cellulolytic gliding bacterium Cytophaga hutchinsonii.</title>
        <authorList>
            <person name="Xie G."/>
            <person name="Bruce D.C."/>
            <person name="Challacombe J.F."/>
            <person name="Chertkov O."/>
            <person name="Detter J.C."/>
            <person name="Gilna P."/>
            <person name="Han C.S."/>
            <person name="Lucas S."/>
            <person name="Misra M."/>
            <person name="Myers G.L."/>
            <person name="Richardson P."/>
            <person name="Tapia R."/>
            <person name="Thayer N."/>
            <person name="Thompson L.S."/>
            <person name="Brettin T.S."/>
            <person name="Henrissat B."/>
            <person name="Wilson D.B."/>
            <person name="McBride M.J."/>
        </authorList>
    </citation>
    <scope>NUCLEOTIDE SEQUENCE [LARGE SCALE GENOMIC DNA]</scope>
    <source>
        <strain evidence="4">ATCC 33406 / DSM 1761 / CIP 103989 / NBRC 15051 / NCIMB 9469 / D465</strain>
    </source>
</reference>
<protein>
    <submittedName>
        <fullName evidence="3">Asp-tRNAAsn/Glu-tRNAGln amidotransferase, subunit A</fullName>
        <ecNumber evidence="3">6.3.5.-</ecNumber>
    </submittedName>
</protein>
<dbReference type="KEGG" id="chu:CHU_2168"/>
<dbReference type="EC" id="6.3.5.-" evidence="3"/>
<feature type="domain" description="Amidase" evidence="2">
    <location>
        <begin position="13"/>
        <end position="265"/>
    </location>
</feature>
<evidence type="ECO:0000259" key="2">
    <source>
        <dbReference type="Pfam" id="PF01425"/>
    </source>
</evidence>
<proteinExistence type="inferred from homology"/>
<evidence type="ECO:0000313" key="4">
    <source>
        <dbReference type="Proteomes" id="UP000001822"/>
    </source>
</evidence>
<dbReference type="GO" id="GO:0016874">
    <property type="term" value="F:ligase activity"/>
    <property type="evidence" value="ECO:0007669"/>
    <property type="project" value="UniProtKB-KW"/>
</dbReference>
<organism evidence="3 4">
    <name type="scientific">Cytophaga hutchinsonii (strain ATCC 33406 / DSM 1761 / CIP 103989 / NBRC 15051 / NCIMB 9469 / D465)</name>
    <dbReference type="NCBI Taxonomy" id="269798"/>
    <lineage>
        <taxon>Bacteria</taxon>
        <taxon>Pseudomonadati</taxon>
        <taxon>Bacteroidota</taxon>
        <taxon>Cytophagia</taxon>
        <taxon>Cytophagales</taxon>
        <taxon>Cytophagaceae</taxon>
        <taxon>Cytophaga</taxon>
    </lineage>
</organism>
<evidence type="ECO:0000256" key="1">
    <source>
        <dbReference type="ARBA" id="ARBA00009199"/>
    </source>
</evidence>
<keyword evidence="3" id="KW-0436">Ligase</keyword>
<gene>
    <name evidence="3" type="primary">gatA</name>
    <name evidence="3" type="ordered locus">CHU_2168</name>
</gene>
<sequence length="276" mass="31149">MEEQTTHMISHVYPGGSSGGSAAALAAGFTPLELGSDAGGSVRVLAHFCGVCGLRPTDGLFSNDGQFKFPGKAKGLRYITVPGPMARNITDLKILFDVFYANRLSKNHAPLNIEKFPYDKNRPLKIAYSNTIHNVEVDSAYKQVFTAFIEKLKQDGHTVTEEQPDFNYKESYLNWATIMGFDFGINMPGIPLEKYVMWLFMFFKYRDYDWATGMKRGIGGNIKSYANALEFRDELSNIFENFLTKYDIWLTPVSSDCAFHHQRTGKPFLMNRPEIG</sequence>
<accession>A0A6N4SSM8</accession>
<dbReference type="EMBL" id="CP000383">
    <property type="protein sequence ID" value="ABG59431.1"/>
    <property type="molecule type" value="Genomic_DNA"/>
</dbReference>
<dbReference type="InterPro" id="IPR023631">
    <property type="entry name" value="Amidase_dom"/>
</dbReference>
<dbReference type="SUPFAM" id="SSF75304">
    <property type="entry name" value="Amidase signature (AS) enzymes"/>
    <property type="match status" value="1"/>
</dbReference>
<name>A0A6N4SSM8_CYTH3</name>
<dbReference type="AlphaFoldDB" id="A0A6N4SSM8"/>
<dbReference type="PANTHER" id="PTHR11895:SF7">
    <property type="entry name" value="GLUTAMYL-TRNA(GLN) AMIDOTRANSFERASE SUBUNIT A, MITOCHONDRIAL"/>
    <property type="match status" value="1"/>
</dbReference>
<dbReference type="Proteomes" id="UP000001822">
    <property type="component" value="Chromosome"/>
</dbReference>
<dbReference type="InterPro" id="IPR000120">
    <property type="entry name" value="Amidase"/>
</dbReference>
<dbReference type="Gene3D" id="3.90.1300.10">
    <property type="entry name" value="Amidase signature (AS) domain"/>
    <property type="match status" value="1"/>
</dbReference>
<dbReference type="Pfam" id="PF01425">
    <property type="entry name" value="Amidase"/>
    <property type="match status" value="1"/>
</dbReference>
<dbReference type="InterPro" id="IPR036928">
    <property type="entry name" value="AS_sf"/>
</dbReference>
<evidence type="ECO:0000313" key="3">
    <source>
        <dbReference type="EMBL" id="ABG59431.1"/>
    </source>
</evidence>
<comment type="similarity">
    <text evidence="1">Belongs to the amidase family.</text>
</comment>
<dbReference type="PANTHER" id="PTHR11895">
    <property type="entry name" value="TRANSAMIDASE"/>
    <property type="match status" value="1"/>
</dbReference>